<dbReference type="Proteomes" id="UP001183414">
    <property type="component" value="Unassembled WGS sequence"/>
</dbReference>
<evidence type="ECO:0000313" key="2">
    <source>
        <dbReference type="Proteomes" id="UP001183414"/>
    </source>
</evidence>
<dbReference type="InterPro" id="IPR047675">
    <property type="entry name" value="Putative_zinc-bd"/>
</dbReference>
<gene>
    <name evidence="1" type="ORF">RM572_11380</name>
</gene>
<organism evidence="1 2">
    <name type="scientific">Streptomyces hazeniae</name>
    <dbReference type="NCBI Taxonomy" id="3075538"/>
    <lineage>
        <taxon>Bacteria</taxon>
        <taxon>Bacillati</taxon>
        <taxon>Actinomycetota</taxon>
        <taxon>Actinomycetes</taxon>
        <taxon>Kitasatosporales</taxon>
        <taxon>Streptomycetaceae</taxon>
        <taxon>Streptomyces</taxon>
    </lineage>
</organism>
<dbReference type="RefSeq" id="WP_311673160.1">
    <property type="nucleotide sequence ID" value="NZ_JAVREQ010000008.1"/>
</dbReference>
<accession>A0ABU2NRJ7</accession>
<dbReference type="NCBIfam" id="NF041373">
    <property type="entry name" value="HGG_STG"/>
    <property type="match status" value="1"/>
</dbReference>
<dbReference type="EMBL" id="JAVREQ010000008">
    <property type="protein sequence ID" value="MDT0379369.1"/>
    <property type="molecule type" value="Genomic_DNA"/>
</dbReference>
<keyword evidence="2" id="KW-1185">Reference proteome</keyword>
<reference evidence="2" key="1">
    <citation type="submission" date="2023-07" db="EMBL/GenBank/DDBJ databases">
        <title>30 novel species of actinomycetes from the DSMZ collection.</title>
        <authorList>
            <person name="Nouioui I."/>
        </authorList>
    </citation>
    <scope>NUCLEOTIDE SEQUENCE [LARGE SCALE GENOMIC DNA]</scope>
    <source>
        <strain evidence="2">DSM 42041</strain>
    </source>
</reference>
<protein>
    <submittedName>
        <fullName evidence="1">HGGxSTG domain-containing protein</fullName>
    </submittedName>
</protein>
<sequence length="48" mass="5391">MGAQSKCRAWTKDGRNCRNPAMKGASRCHLHRGAWSSYGSGKRKGKRR</sequence>
<name>A0ABU2NRJ7_9ACTN</name>
<evidence type="ECO:0000313" key="1">
    <source>
        <dbReference type="EMBL" id="MDT0379369.1"/>
    </source>
</evidence>
<proteinExistence type="predicted"/>
<comment type="caution">
    <text evidence="1">The sequence shown here is derived from an EMBL/GenBank/DDBJ whole genome shotgun (WGS) entry which is preliminary data.</text>
</comment>